<dbReference type="InterPro" id="IPR019826">
    <property type="entry name" value="Carboxylesterase_B_AS"/>
</dbReference>
<dbReference type="PANTHER" id="PTHR43142">
    <property type="entry name" value="CARBOXYLIC ESTER HYDROLASE"/>
    <property type="match status" value="1"/>
</dbReference>
<comment type="similarity">
    <text evidence="2 5">Belongs to the type-B carboxylesterase/lipase family.</text>
</comment>
<evidence type="ECO:0000256" key="2">
    <source>
        <dbReference type="ARBA" id="ARBA00005964"/>
    </source>
</evidence>
<proteinExistence type="inferred from homology"/>
<comment type="caution">
    <text evidence="7">The sequence shown here is derived from an EMBL/GenBank/DDBJ whole genome shotgun (WGS) entry which is preliminary data.</text>
</comment>
<dbReference type="PROSITE" id="PS00122">
    <property type="entry name" value="CARBOXYLESTERASE_B_1"/>
    <property type="match status" value="1"/>
</dbReference>
<evidence type="ECO:0000256" key="4">
    <source>
        <dbReference type="ARBA" id="ARBA00022963"/>
    </source>
</evidence>
<feature type="domain" description="Carboxylesterase type B" evidence="6">
    <location>
        <begin position="19"/>
        <end position="490"/>
    </location>
</feature>
<dbReference type="EC" id="3.1.1.-" evidence="5"/>
<dbReference type="InterPro" id="IPR002018">
    <property type="entry name" value="CarbesteraseB"/>
</dbReference>
<comment type="catalytic activity">
    <reaction evidence="1">
        <text>a triacylglycerol + H2O = a diacylglycerol + a fatty acid + H(+)</text>
        <dbReference type="Rhea" id="RHEA:12044"/>
        <dbReference type="ChEBI" id="CHEBI:15377"/>
        <dbReference type="ChEBI" id="CHEBI:15378"/>
        <dbReference type="ChEBI" id="CHEBI:17855"/>
        <dbReference type="ChEBI" id="CHEBI:18035"/>
        <dbReference type="ChEBI" id="CHEBI:28868"/>
        <dbReference type="EC" id="3.1.1.3"/>
    </reaction>
</comment>
<organism evidence="7 8">
    <name type="scientific">Pichia membranifaciens</name>
    <dbReference type="NCBI Taxonomy" id="4926"/>
    <lineage>
        <taxon>Eukaryota</taxon>
        <taxon>Fungi</taxon>
        <taxon>Dikarya</taxon>
        <taxon>Ascomycota</taxon>
        <taxon>Saccharomycotina</taxon>
        <taxon>Pichiomycetes</taxon>
        <taxon>Pichiales</taxon>
        <taxon>Pichiaceae</taxon>
        <taxon>Pichia</taxon>
    </lineage>
</organism>
<dbReference type="InterPro" id="IPR029058">
    <property type="entry name" value="AB_hydrolase_fold"/>
</dbReference>
<dbReference type="GO" id="GO:0016042">
    <property type="term" value="P:lipid catabolic process"/>
    <property type="evidence" value="ECO:0007669"/>
    <property type="project" value="UniProtKB-KW"/>
</dbReference>
<evidence type="ECO:0000256" key="1">
    <source>
        <dbReference type="ARBA" id="ARBA00001024"/>
    </source>
</evidence>
<dbReference type="Proteomes" id="UP000186136">
    <property type="component" value="Unassembled WGS sequence"/>
</dbReference>
<dbReference type="SUPFAM" id="SSF53474">
    <property type="entry name" value="alpha/beta-Hydrolases"/>
    <property type="match status" value="1"/>
</dbReference>
<dbReference type="GO" id="GO:0004806">
    <property type="term" value="F:triacylglycerol lipase activity"/>
    <property type="evidence" value="ECO:0007669"/>
    <property type="project" value="UniProtKB-EC"/>
</dbReference>
<evidence type="ECO:0000259" key="6">
    <source>
        <dbReference type="Pfam" id="PF00135"/>
    </source>
</evidence>
<dbReference type="EMBL" id="BDGI01000157">
    <property type="protein sequence ID" value="GAV30042.1"/>
    <property type="molecule type" value="Genomic_DNA"/>
</dbReference>
<dbReference type="Pfam" id="PF00135">
    <property type="entry name" value="COesterase"/>
    <property type="match status" value="1"/>
</dbReference>
<dbReference type="OrthoDB" id="6846267at2759"/>
<keyword evidence="4" id="KW-0442">Lipid degradation</keyword>
<sequence>MGQTISTENCLPYNLETPKNGKLDGITFKDPKTGKPACHRLAQVPYAYPCEGSTRFTLPKELPSDYDYTGEYKEFGLKCPQPSVPNPHFRYLKSPSKEIIQYSNIWIPASDRYKPEGGWPVLIYIHGGWLQYNTPNTDNFNVVEMFSDEEFINKFILVVPGYRLNIFGFLSGKELLAENPLNSNFGFWDQRMAIEWTYKNISLFGGNPDKISVGGISAGSYSTFFQLAYEMYHPECLQIIKQCCFFSNLVYIQPKTIEESQDQFDEIIEKLNIDKNLSSHEKLEKLRRLDTNFIEDFIPTLTLHTFRAVTDNHFISPSIIKDLSSGKFCQMMKDKKLRILNGEVDNERYKYSLLNTPTTIDELSVQVENYYPRSVVPTLLDLYEANPENFEGLSEPALKEKLRVKYGAIVGDGQVYSSARGLINKLFESGFPTENIFRYRISFRAKWLDEHLEKDWKVPHGADLSIWFYNIRKGYTEEERTQLNKWLVPYLKFLNFEKQIDEWPTTDVRKIRLFREDGTEEYIKDPDWDWGVKVSNTVYHSQVDTLKSKI</sequence>
<keyword evidence="8" id="KW-1185">Reference proteome</keyword>
<protein>
    <recommendedName>
        <fullName evidence="5">Carboxylic ester hydrolase</fullName>
        <ecNumber evidence="5">3.1.1.-</ecNumber>
    </recommendedName>
</protein>
<name>A0A1Q2YKG4_9ASCO</name>
<accession>A0A1Q2YKG4</accession>
<dbReference type="Gene3D" id="3.40.50.1820">
    <property type="entry name" value="alpha/beta hydrolase"/>
    <property type="match status" value="1"/>
</dbReference>
<keyword evidence="3 5" id="KW-0378">Hydrolase</keyword>
<evidence type="ECO:0000256" key="5">
    <source>
        <dbReference type="RuleBase" id="RU361235"/>
    </source>
</evidence>
<evidence type="ECO:0000313" key="7">
    <source>
        <dbReference type="EMBL" id="GAV30042.1"/>
    </source>
</evidence>
<gene>
    <name evidence="7" type="ORF">PMKS-003548</name>
</gene>
<reference evidence="7 8" key="1">
    <citation type="submission" date="2016-08" db="EMBL/GenBank/DDBJ databases">
        <title>Whole genome shotgun sequence of Pichia membranifaciens KS47-1.</title>
        <authorList>
            <person name="Konishi M."/>
            <person name="Ishida M."/>
            <person name="Arakawa T."/>
            <person name="Kato Y."/>
            <person name="Horiuchi J."/>
        </authorList>
    </citation>
    <scope>NUCLEOTIDE SEQUENCE [LARGE SCALE GENOMIC DNA]</scope>
    <source>
        <strain evidence="7 8">KS47-1</strain>
    </source>
</reference>
<evidence type="ECO:0000313" key="8">
    <source>
        <dbReference type="Proteomes" id="UP000186136"/>
    </source>
</evidence>
<keyword evidence="4" id="KW-0443">Lipid metabolism</keyword>
<dbReference type="AlphaFoldDB" id="A0A1Q2YKG4"/>
<evidence type="ECO:0000256" key="3">
    <source>
        <dbReference type="ARBA" id="ARBA00022801"/>
    </source>
</evidence>
<dbReference type="PANTHER" id="PTHR43142:SF8">
    <property type="entry name" value="CARBOXYLIC ESTER HYDROLASE"/>
    <property type="match status" value="1"/>
</dbReference>